<dbReference type="EMBL" id="CP012333">
    <property type="protein sequence ID" value="AKV02625.1"/>
    <property type="molecule type" value="Genomic_DNA"/>
</dbReference>
<dbReference type="AlphaFoldDB" id="A0A0K1QB34"/>
<protein>
    <submittedName>
        <fullName evidence="3">Uncharacterized protein</fullName>
    </submittedName>
</protein>
<dbReference type="Proteomes" id="UP000064967">
    <property type="component" value="Chromosome"/>
</dbReference>
<organism evidence="3 4">
    <name type="scientific">Labilithrix luteola</name>
    <dbReference type="NCBI Taxonomy" id="1391654"/>
    <lineage>
        <taxon>Bacteria</taxon>
        <taxon>Pseudomonadati</taxon>
        <taxon>Myxococcota</taxon>
        <taxon>Polyangia</taxon>
        <taxon>Polyangiales</taxon>
        <taxon>Labilitrichaceae</taxon>
        <taxon>Labilithrix</taxon>
    </lineage>
</organism>
<evidence type="ECO:0000313" key="4">
    <source>
        <dbReference type="Proteomes" id="UP000064967"/>
    </source>
</evidence>
<feature type="chain" id="PRO_5005467353" evidence="2">
    <location>
        <begin position="22"/>
        <end position="474"/>
    </location>
</feature>
<dbReference type="KEGG" id="llu:AKJ09_09288"/>
<dbReference type="OrthoDB" id="5484371at2"/>
<keyword evidence="4" id="KW-1185">Reference proteome</keyword>
<sequence>MRRRIDLGLALMFTAVAGCLAACGGGDGFSSRAGPNDSSNDSTNGGSTNGPGDNGSGGSSGPWVDNGPDARAAEECLPDGVDNSTPFSKTYRVVRRGQTTFDGQPYEIVSAMPWTYTLEAVQCKKSFPMVEMDTHYIVDSNFELPYIKGVTDHVAWTPGVKNKGWAIGSNDDPAELVQKNGAIRPFVYHVNAGYEYGYFIYNKDPLPDDPIRYTGFRPAWVVHPEGAGFHMFFLDPAAPDSQGFEWPRHGANWELNFGLSVDAAGKVYVPKSEKAKLANHDEGWDDYFGCVTINKANAPIPTTRTQFPGNESYYASETFLPGYAHSGASGHKYWGQKGRPMEEVAIWEDDGMPGLNSPGNYHKPYSGGCDQAGYNFAHAEGFTWPELRAARTKAGDIPTRDQLYKITVYKYLGKEKRTDLLGTLSYQQQPNGEWIPTGSGPEAHSLNDKNGRWIINGPVFQDRGDHVFAVLESL</sequence>
<feature type="compositionally biased region" description="Gly residues" evidence="1">
    <location>
        <begin position="47"/>
        <end position="60"/>
    </location>
</feature>
<evidence type="ECO:0000313" key="3">
    <source>
        <dbReference type="EMBL" id="AKV02625.1"/>
    </source>
</evidence>
<feature type="signal peptide" evidence="2">
    <location>
        <begin position="1"/>
        <end position="21"/>
    </location>
</feature>
<evidence type="ECO:0000256" key="2">
    <source>
        <dbReference type="SAM" id="SignalP"/>
    </source>
</evidence>
<evidence type="ECO:0000256" key="1">
    <source>
        <dbReference type="SAM" id="MobiDB-lite"/>
    </source>
</evidence>
<accession>A0A0K1QB34</accession>
<reference evidence="3 4" key="1">
    <citation type="submission" date="2015-08" db="EMBL/GenBank/DDBJ databases">
        <authorList>
            <person name="Babu N.S."/>
            <person name="Beckwith C.J."/>
            <person name="Beseler K.G."/>
            <person name="Brison A."/>
            <person name="Carone J.V."/>
            <person name="Caskin T.P."/>
            <person name="Diamond M."/>
            <person name="Durham M.E."/>
            <person name="Foxe J.M."/>
            <person name="Go M."/>
            <person name="Henderson B.A."/>
            <person name="Jones I.B."/>
            <person name="McGettigan J.A."/>
            <person name="Micheletti S.J."/>
            <person name="Nasrallah M.E."/>
            <person name="Ortiz D."/>
            <person name="Piller C.R."/>
            <person name="Privatt S.R."/>
            <person name="Schneider S.L."/>
            <person name="Sharp S."/>
            <person name="Smith T.C."/>
            <person name="Stanton J.D."/>
            <person name="Ullery H.E."/>
            <person name="Wilson R.J."/>
            <person name="Serrano M.G."/>
            <person name="Buck G."/>
            <person name="Lee V."/>
            <person name="Wang Y."/>
            <person name="Carvalho R."/>
            <person name="Voegtly L."/>
            <person name="Shi R."/>
            <person name="Duckworth R."/>
            <person name="Johnson A."/>
            <person name="Loviza R."/>
            <person name="Walstead R."/>
            <person name="Shah Z."/>
            <person name="Kiflezghi M."/>
            <person name="Wade K."/>
            <person name="Ball S.L."/>
            <person name="Bradley K.W."/>
            <person name="Asai D.J."/>
            <person name="Bowman C.A."/>
            <person name="Russell D.A."/>
            <person name="Pope W.H."/>
            <person name="Jacobs-Sera D."/>
            <person name="Hendrix R.W."/>
            <person name="Hatfull G.F."/>
        </authorList>
    </citation>
    <scope>NUCLEOTIDE SEQUENCE [LARGE SCALE GENOMIC DNA]</scope>
    <source>
        <strain evidence="3 4">DSM 27648</strain>
    </source>
</reference>
<name>A0A0K1QB34_9BACT</name>
<keyword evidence="2" id="KW-0732">Signal</keyword>
<gene>
    <name evidence="3" type="ORF">AKJ09_09288</name>
</gene>
<dbReference type="PROSITE" id="PS51257">
    <property type="entry name" value="PROKAR_LIPOPROTEIN"/>
    <property type="match status" value="1"/>
</dbReference>
<dbReference type="RefSeq" id="WP_146653516.1">
    <property type="nucleotide sequence ID" value="NZ_CP012333.1"/>
</dbReference>
<feature type="compositionally biased region" description="Low complexity" evidence="1">
    <location>
        <begin position="34"/>
        <end position="46"/>
    </location>
</feature>
<proteinExistence type="predicted"/>
<dbReference type="STRING" id="1391654.AKJ09_09288"/>
<feature type="region of interest" description="Disordered" evidence="1">
    <location>
        <begin position="32"/>
        <end position="81"/>
    </location>
</feature>